<sequence>MSVNPEALGEPSQDVDDHLKDANADDPRSDPGPPAHEPATGDDPDEGAPPPDAPL</sequence>
<keyword evidence="3" id="KW-1185">Reference proteome</keyword>
<proteinExistence type="predicted"/>
<name>A0A8J3Y710_9ACTN</name>
<feature type="compositionally biased region" description="Basic and acidic residues" evidence="1">
    <location>
        <begin position="15"/>
        <end position="29"/>
    </location>
</feature>
<evidence type="ECO:0000313" key="2">
    <source>
        <dbReference type="EMBL" id="GIJ03051.1"/>
    </source>
</evidence>
<dbReference type="AlphaFoldDB" id="A0A8J3Y710"/>
<evidence type="ECO:0000313" key="3">
    <source>
        <dbReference type="Proteomes" id="UP000652013"/>
    </source>
</evidence>
<dbReference type="Proteomes" id="UP000652013">
    <property type="component" value="Unassembled WGS sequence"/>
</dbReference>
<gene>
    <name evidence="2" type="ORF">Sya03_24030</name>
</gene>
<dbReference type="EMBL" id="BOOY01000017">
    <property type="protein sequence ID" value="GIJ03051.1"/>
    <property type="molecule type" value="Genomic_DNA"/>
</dbReference>
<accession>A0A8J3Y710</accession>
<reference evidence="2" key="1">
    <citation type="submission" date="2021-01" db="EMBL/GenBank/DDBJ databases">
        <title>Whole genome shotgun sequence of Spirilliplanes yamanashiensis NBRC 15828.</title>
        <authorList>
            <person name="Komaki H."/>
            <person name="Tamura T."/>
        </authorList>
    </citation>
    <scope>NUCLEOTIDE SEQUENCE</scope>
    <source>
        <strain evidence="2">NBRC 15828</strain>
    </source>
</reference>
<feature type="region of interest" description="Disordered" evidence="1">
    <location>
        <begin position="1"/>
        <end position="55"/>
    </location>
</feature>
<dbReference type="RefSeq" id="WP_203938343.1">
    <property type="nucleotide sequence ID" value="NZ_BAAAGJ010000005.1"/>
</dbReference>
<comment type="caution">
    <text evidence="2">The sequence shown here is derived from an EMBL/GenBank/DDBJ whole genome shotgun (WGS) entry which is preliminary data.</text>
</comment>
<protein>
    <submittedName>
        <fullName evidence="2">Uncharacterized protein</fullName>
    </submittedName>
</protein>
<organism evidence="2 3">
    <name type="scientific">Spirilliplanes yamanashiensis</name>
    <dbReference type="NCBI Taxonomy" id="42233"/>
    <lineage>
        <taxon>Bacteria</taxon>
        <taxon>Bacillati</taxon>
        <taxon>Actinomycetota</taxon>
        <taxon>Actinomycetes</taxon>
        <taxon>Micromonosporales</taxon>
        <taxon>Micromonosporaceae</taxon>
        <taxon>Spirilliplanes</taxon>
    </lineage>
</organism>
<evidence type="ECO:0000256" key="1">
    <source>
        <dbReference type="SAM" id="MobiDB-lite"/>
    </source>
</evidence>